<reference evidence="1" key="2">
    <citation type="submission" date="2020-09" db="EMBL/GenBank/DDBJ databases">
        <authorList>
            <person name="Sun Q."/>
            <person name="Ohkuma M."/>
        </authorList>
    </citation>
    <scope>NUCLEOTIDE SEQUENCE</scope>
    <source>
        <strain evidence="1">JCM 30804</strain>
    </source>
</reference>
<dbReference type="AlphaFoldDB" id="A0A917JK19"/>
<name>A0A917JK19_9GAMM</name>
<organism evidence="1 2">
    <name type="scientific">Shewanella gelidii</name>
    <dbReference type="NCBI Taxonomy" id="1642821"/>
    <lineage>
        <taxon>Bacteria</taxon>
        <taxon>Pseudomonadati</taxon>
        <taxon>Pseudomonadota</taxon>
        <taxon>Gammaproteobacteria</taxon>
        <taxon>Alteromonadales</taxon>
        <taxon>Shewanellaceae</taxon>
        <taxon>Shewanella</taxon>
    </lineage>
</organism>
<dbReference type="EMBL" id="BMPZ01000002">
    <property type="protein sequence ID" value="GGI72541.1"/>
    <property type="molecule type" value="Genomic_DNA"/>
</dbReference>
<reference evidence="1" key="1">
    <citation type="journal article" date="2014" name="Int. J. Syst. Evol. Microbiol.">
        <title>Complete genome sequence of Corynebacterium casei LMG S-19264T (=DSM 44701T), isolated from a smear-ripened cheese.</title>
        <authorList>
            <consortium name="US DOE Joint Genome Institute (JGI-PGF)"/>
            <person name="Walter F."/>
            <person name="Albersmeier A."/>
            <person name="Kalinowski J."/>
            <person name="Ruckert C."/>
        </authorList>
    </citation>
    <scope>NUCLEOTIDE SEQUENCE</scope>
    <source>
        <strain evidence="1">JCM 30804</strain>
    </source>
</reference>
<evidence type="ECO:0000313" key="2">
    <source>
        <dbReference type="Proteomes" id="UP000613743"/>
    </source>
</evidence>
<comment type="caution">
    <text evidence="1">The sequence shown here is derived from an EMBL/GenBank/DDBJ whole genome shotgun (WGS) entry which is preliminary data.</text>
</comment>
<dbReference type="Pfam" id="PF10974">
    <property type="entry name" value="DUF2804"/>
    <property type="match status" value="1"/>
</dbReference>
<gene>
    <name evidence="1" type="ORF">GCM10009332_07420</name>
</gene>
<dbReference type="Proteomes" id="UP000613743">
    <property type="component" value="Unassembled WGS sequence"/>
</dbReference>
<proteinExistence type="predicted"/>
<dbReference type="PANTHER" id="PTHR35868">
    <property type="entry name" value="DUF2804 DOMAIN-CONTAINING PROTEIN-RELATED"/>
    <property type="match status" value="1"/>
</dbReference>
<accession>A0A917JK19</accession>
<sequence>MQEQLKPQESIIYGSQPAPEQLVSSVSGMPEYGLFDGIVESLSQELYDYRTPMDKPASKFAKHFDFKQFQFVVIHTPRYVIALALADIRYVGSAFCYLYDIRRDEMTQSTWLRPLSKGLKMTSSPMQGVSFVGNRGEFLKIEIIDGLWHVNLETMQVKADVKLVPAALSLPIAVCTPCGYSGWSYTQKHNGLKVVGQLDVQFEPQPLNQALAAYDFTAGYLRRETSWRWASISAHIDEGIMGLNLAAGVNETGATENVFWINGERHLLGPVQFDFSRYGNCGGMRQIERPWHLHSADGKIDLHFRPVNRRCDKLNLWFLQNNFRQYLGHFSGHIIDNQNRHYSLSQVLGLTEDHYSRW</sequence>
<dbReference type="RefSeq" id="WP_188918012.1">
    <property type="nucleotide sequence ID" value="NZ_BMPZ01000002.1"/>
</dbReference>
<evidence type="ECO:0000313" key="1">
    <source>
        <dbReference type="EMBL" id="GGI72541.1"/>
    </source>
</evidence>
<dbReference type="PANTHER" id="PTHR35868:SF4">
    <property type="entry name" value="DUF2804 DOMAIN-CONTAINING PROTEIN"/>
    <property type="match status" value="1"/>
</dbReference>
<protein>
    <submittedName>
        <fullName evidence="1">DUF2804 domain-containing protein</fullName>
    </submittedName>
</protein>
<dbReference type="InterPro" id="IPR021243">
    <property type="entry name" value="DUF2804"/>
</dbReference>
<keyword evidence="2" id="KW-1185">Reference proteome</keyword>